<dbReference type="GO" id="GO:0008408">
    <property type="term" value="F:3'-5' exonuclease activity"/>
    <property type="evidence" value="ECO:0007669"/>
    <property type="project" value="TreeGrafter"/>
</dbReference>
<dbReference type="AlphaFoldDB" id="A0A1M7BRD9"/>
<dbReference type="Proteomes" id="UP000184386">
    <property type="component" value="Unassembled WGS sequence"/>
</dbReference>
<dbReference type="PANTHER" id="PTHR30231">
    <property type="entry name" value="DNA POLYMERASE III SUBUNIT EPSILON"/>
    <property type="match status" value="1"/>
</dbReference>
<gene>
    <name evidence="3" type="ORF">SAMN02745136_05222</name>
</gene>
<protein>
    <submittedName>
        <fullName evidence="3">DNA polymerase-3 subunit alpha</fullName>
    </submittedName>
</protein>
<keyword evidence="1" id="KW-0540">Nuclease</keyword>
<dbReference type="GO" id="GO:0003887">
    <property type="term" value="F:DNA-directed DNA polymerase activity"/>
    <property type="evidence" value="ECO:0007669"/>
    <property type="project" value="InterPro"/>
</dbReference>
<evidence type="ECO:0000259" key="2">
    <source>
        <dbReference type="SMART" id="SM00479"/>
    </source>
</evidence>
<proteinExistence type="predicted"/>
<dbReference type="SUPFAM" id="SSF53098">
    <property type="entry name" value="Ribonuclease H-like"/>
    <property type="match status" value="1"/>
</dbReference>
<name>A0A1M7BRD9_9FIRM</name>
<keyword evidence="4" id="KW-1185">Reference proteome</keyword>
<keyword evidence="1" id="KW-0378">Hydrolase</keyword>
<dbReference type="Gene3D" id="3.30.420.10">
    <property type="entry name" value="Ribonuclease H-like superfamily/Ribonuclease H"/>
    <property type="match status" value="1"/>
</dbReference>
<evidence type="ECO:0000313" key="3">
    <source>
        <dbReference type="EMBL" id="SHL57493.1"/>
    </source>
</evidence>
<dbReference type="GO" id="GO:0045004">
    <property type="term" value="P:DNA replication proofreading"/>
    <property type="evidence" value="ECO:0007669"/>
    <property type="project" value="TreeGrafter"/>
</dbReference>
<dbReference type="RefSeq" id="WP_073280128.1">
    <property type="nucleotide sequence ID" value="NZ_FRAC01000038.1"/>
</dbReference>
<evidence type="ECO:0000256" key="1">
    <source>
        <dbReference type="ARBA" id="ARBA00022839"/>
    </source>
</evidence>
<dbReference type="STRING" id="1121322.SAMN02745136_05222"/>
<organism evidence="3 4">
    <name type="scientific">Anaerocolumna jejuensis DSM 15929</name>
    <dbReference type="NCBI Taxonomy" id="1121322"/>
    <lineage>
        <taxon>Bacteria</taxon>
        <taxon>Bacillati</taxon>
        <taxon>Bacillota</taxon>
        <taxon>Clostridia</taxon>
        <taxon>Lachnospirales</taxon>
        <taxon>Lachnospiraceae</taxon>
        <taxon>Anaerocolumna</taxon>
    </lineage>
</organism>
<dbReference type="NCBIfam" id="TIGR00573">
    <property type="entry name" value="dnaq"/>
    <property type="match status" value="1"/>
</dbReference>
<dbReference type="PANTHER" id="PTHR30231:SF41">
    <property type="entry name" value="DNA POLYMERASE III SUBUNIT EPSILON"/>
    <property type="match status" value="1"/>
</dbReference>
<dbReference type="InterPro" id="IPR036397">
    <property type="entry name" value="RNaseH_sf"/>
</dbReference>
<accession>A0A1M7BRD9</accession>
<reference evidence="3 4" key="1">
    <citation type="submission" date="2016-11" db="EMBL/GenBank/DDBJ databases">
        <authorList>
            <person name="Jaros S."/>
            <person name="Januszkiewicz K."/>
            <person name="Wedrychowicz H."/>
        </authorList>
    </citation>
    <scope>NUCLEOTIDE SEQUENCE [LARGE SCALE GENOMIC DNA]</scope>
    <source>
        <strain evidence="3 4">DSM 15929</strain>
    </source>
</reference>
<dbReference type="CDD" id="cd06127">
    <property type="entry name" value="DEDDh"/>
    <property type="match status" value="1"/>
</dbReference>
<dbReference type="SMART" id="SM00479">
    <property type="entry name" value="EXOIII"/>
    <property type="match status" value="1"/>
</dbReference>
<sequence length="245" mass="27921">MTNKSDRITSFVCFDIETTGLSPEEDYIIEIGAVKVREGKITEYFNELIKPPVPLPEKIIQLTGITEDLLKEAENQVEVIPRFIEFAGEDILMGHNILFDYSFLKVGAARLGIPFERQGIDTLKISRGAISGDESKSLTNLCKRYQVVNASAHRASHDAKATAVVYAHLCNEFFTEHSGLFMPVPLNYKVKKEQPITARQKNYLNDLLKYHKIEYRKQIDELTRSEASRLIDKIILNKGRINEVF</sequence>
<keyword evidence="1" id="KW-0269">Exonuclease</keyword>
<dbReference type="GO" id="GO:0005829">
    <property type="term" value="C:cytosol"/>
    <property type="evidence" value="ECO:0007669"/>
    <property type="project" value="TreeGrafter"/>
</dbReference>
<dbReference type="InterPro" id="IPR012337">
    <property type="entry name" value="RNaseH-like_sf"/>
</dbReference>
<feature type="domain" description="Exonuclease" evidence="2">
    <location>
        <begin position="10"/>
        <end position="175"/>
    </location>
</feature>
<dbReference type="Pfam" id="PF00929">
    <property type="entry name" value="RNase_T"/>
    <property type="match status" value="1"/>
</dbReference>
<dbReference type="EMBL" id="FRAC01000038">
    <property type="protein sequence ID" value="SHL57493.1"/>
    <property type="molecule type" value="Genomic_DNA"/>
</dbReference>
<dbReference type="GO" id="GO:0003677">
    <property type="term" value="F:DNA binding"/>
    <property type="evidence" value="ECO:0007669"/>
    <property type="project" value="InterPro"/>
</dbReference>
<evidence type="ECO:0000313" key="4">
    <source>
        <dbReference type="Proteomes" id="UP000184386"/>
    </source>
</evidence>
<dbReference type="FunFam" id="3.30.420.10:FF:000045">
    <property type="entry name" value="3'-5' exonuclease DinG"/>
    <property type="match status" value="1"/>
</dbReference>
<dbReference type="OrthoDB" id="9776650at2"/>
<dbReference type="InterPro" id="IPR013520">
    <property type="entry name" value="Ribonucl_H"/>
</dbReference>
<dbReference type="InterPro" id="IPR006054">
    <property type="entry name" value="DnaQ"/>
</dbReference>